<dbReference type="EMBL" id="MKGL01000152">
    <property type="protein sequence ID" value="RNF04821.1"/>
    <property type="molecule type" value="Genomic_DNA"/>
</dbReference>
<feature type="region of interest" description="Disordered" evidence="1">
    <location>
        <begin position="1"/>
        <end position="35"/>
    </location>
</feature>
<evidence type="ECO:0000256" key="1">
    <source>
        <dbReference type="SAM" id="MobiDB-lite"/>
    </source>
</evidence>
<reference evidence="2 3" key="1">
    <citation type="journal article" date="2018" name="BMC Genomics">
        <title>Genomic comparison of Trypanosoma conorhini and Trypanosoma rangeli to Trypanosoma cruzi strains of high and low virulence.</title>
        <authorList>
            <person name="Bradwell K.R."/>
            <person name="Koparde V.N."/>
            <person name="Matveyev A.V."/>
            <person name="Serrano M.G."/>
            <person name="Alves J.M."/>
            <person name="Parikh H."/>
            <person name="Huang B."/>
            <person name="Lee V."/>
            <person name="Espinosa-Alvarez O."/>
            <person name="Ortiz P.A."/>
            <person name="Costa-Martins A.G."/>
            <person name="Teixeira M.M."/>
            <person name="Buck G.A."/>
        </authorList>
    </citation>
    <scope>NUCLEOTIDE SEQUENCE [LARGE SCALE GENOMIC DNA]</scope>
    <source>
        <strain evidence="2 3">AM80</strain>
    </source>
</reference>
<keyword evidence="3" id="KW-1185">Reference proteome</keyword>
<dbReference type="Proteomes" id="UP000283634">
    <property type="component" value="Unassembled WGS sequence"/>
</dbReference>
<evidence type="ECO:0000313" key="2">
    <source>
        <dbReference type="EMBL" id="RNF04821.1"/>
    </source>
</evidence>
<feature type="non-terminal residue" evidence="2">
    <location>
        <position position="1"/>
    </location>
</feature>
<protein>
    <submittedName>
        <fullName evidence="2">Uncharacterized protein</fullName>
    </submittedName>
</protein>
<sequence>SSQPKQRPGTPNLSKPNLRRRDARHAQQNKMCPGASSLRLLRNHGIFLHLAPPPCREICRHQCLPFAQRHGKRSGADAAPLAKKPFREGSPASPSQQKLVRQGAGPGHGETGPNKICTARRTHALPERIARSAHRRGGRR</sequence>
<comment type="caution">
    <text evidence="2">The sequence shown here is derived from an EMBL/GenBank/DDBJ whole genome shotgun (WGS) entry which is preliminary data.</text>
</comment>
<feature type="compositionally biased region" description="Polar residues" evidence="1">
    <location>
        <begin position="1"/>
        <end position="15"/>
    </location>
</feature>
<accession>A0A422NH91</accession>
<organism evidence="2 3">
    <name type="scientific">Trypanosoma rangeli</name>
    <dbReference type="NCBI Taxonomy" id="5698"/>
    <lineage>
        <taxon>Eukaryota</taxon>
        <taxon>Discoba</taxon>
        <taxon>Euglenozoa</taxon>
        <taxon>Kinetoplastea</taxon>
        <taxon>Metakinetoplastina</taxon>
        <taxon>Trypanosomatida</taxon>
        <taxon>Trypanosomatidae</taxon>
        <taxon>Trypanosoma</taxon>
        <taxon>Herpetosoma</taxon>
    </lineage>
</organism>
<gene>
    <name evidence="2" type="ORF">TraAM80_04952</name>
</gene>
<dbReference type="GeneID" id="40328885"/>
<feature type="compositionally biased region" description="Basic residues" evidence="1">
    <location>
        <begin position="131"/>
        <end position="140"/>
    </location>
</feature>
<evidence type="ECO:0000313" key="3">
    <source>
        <dbReference type="Proteomes" id="UP000283634"/>
    </source>
</evidence>
<proteinExistence type="predicted"/>
<dbReference type="RefSeq" id="XP_029238313.1">
    <property type="nucleotide sequence ID" value="XM_029381851.1"/>
</dbReference>
<feature type="region of interest" description="Disordered" evidence="1">
    <location>
        <begin position="68"/>
        <end position="140"/>
    </location>
</feature>
<dbReference type="AlphaFoldDB" id="A0A422NH91"/>
<name>A0A422NH91_TRYRA</name>